<comment type="caution">
    <text evidence="7">The sequence shown here is derived from an EMBL/GenBank/DDBJ whole genome shotgun (WGS) entry which is preliminary data.</text>
</comment>
<feature type="domain" description="RsdA/BaiN/AoA(So)-like Rossmann fold-like" evidence="5">
    <location>
        <begin position="3"/>
        <end position="409"/>
    </location>
</feature>
<proteinExistence type="predicted"/>
<evidence type="ECO:0000256" key="1">
    <source>
        <dbReference type="ARBA" id="ARBA00001974"/>
    </source>
</evidence>
<evidence type="ECO:0000256" key="2">
    <source>
        <dbReference type="ARBA" id="ARBA00022630"/>
    </source>
</evidence>
<evidence type="ECO:0000259" key="5">
    <source>
        <dbReference type="Pfam" id="PF03486"/>
    </source>
</evidence>
<dbReference type="Pfam" id="PF03486">
    <property type="entry name" value="HI0933_like"/>
    <property type="match status" value="1"/>
</dbReference>
<name>A0A5M9I4K6_9FIRM</name>
<dbReference type="EMBL" id="VMSO01000002">
    <property type="protein sequence ID" value="KAA8502631.1"/>
    <property type="molecule type" value="Genomic_DNA"/>
</dbReference>
<evidence type="ECO:0000313" key="8">
    <source>
        <dbReference type="Proteomes" id="UP000322025"/>
    </source>
</evidence>
<keyword evidence="8" id="KW-1185">Reference proteome</keyword>
<keyword evidence="4" id="KW-0732">Signal</keyword>
<dbReference type="PRINTS" id="PR00368">
    <property type="entry name" value="FADPNR"/>
</dbReference>
<dbReference type="Proteomes" id="UP000322025">
    <property type="component" value="Unassembled WGS sequence"/>
</dbReference>
<dbReference type="InterPro" id="IPR057661">
    <property type="entry name" value="RsdA/BaiN/AoA(So)_Rossmann"/>
</dbReference>
<dbReference type="Pfam" id="PF22780">
    <property type="entry name" value="HI0933_like_1st"/>
    <property type="match status" value="1"/>
</dbReference>
<dbReference type="SUPFAM" id="SSF160996">
    <property type="entry name" value="HI0933 insert domain-like"/>
    <property type="match status" value="1"/>
</dbReference>
<feature type="signal peptide" evidence="4">
    <location>
        <begin position="1"/>
        <end position="20"/>
    </location>
</feature>
<keyword evidence="3" id="KW-0274">FAD</keyword>
<reference evidence="7 8" key="1">
    <citation type="submission" date="2019-07" db="EMBL/GenBank/DDBJ databases">
        <authorList>
            <person name="Wongkuna S."/>
            <person name="Scaria J."/>
        </authorList>
    </citation>
    <scope>NUCLEOTIDE SEQUENCE [LARGE SCALE GENOMIC DNA]</scope>
    <source>
        <strain evidence="7 8">SW178</strain>
    </source>
</reference>
<evidence type="ECO:0000256" key="3">
    <source>
        <dbReference type="ARBA" id="ARBA00022827"/>
    </source>
</evidence>
<dbReference type="Gene3D" id="3.50.50.60">
    <property type="entry name" value="FAD/NAD(P)-binding domain"/>
    <property type="match status" value="1"/>
</dbReference>
<dbReference type="Gene3D" id="1.10.8.260">
    <property type="entry name" value="HI0933 insert domain-like"/>
    <property type="match status" value="1"/>
</dbReference>
<dbReference type="InterPro" id="IPR004792">
    <property type="entry name" value="BaiN-like"/>
</dbReference>
<dbReference type="SUPFAM" id="SSF51905">
    <property type="entry name" value="FAD/NAD(P)-binding domain"/>
    <property type="match status" value="1"/>
</dbReference>
<dbReference type="AlphaFoldDB" id="A0A5M9I4K6"/>
<dbReference type="InterPro" id="IPR023166">
    <property type="entry name" value="BaiN-like_dom_sf"/>
</dbReference>
<accession>A0A5M9I4K6</accession>
<gene>
    <name evidence="7" type="ORF">FNY66_03105</name>
</gene>
<dbReference type="PANTHER" id="PTHR42887:SF2">
    <property type="entry name" value="OS12G0638800 PROTEIN"/>
    <property type="match status" value="1"/>
</dbReference>
<feature type="domain" description="RsdA/BaiN/AoA(So)-like insert" evidence="6">
    <location>
        <begin position="196"/>
        <end position="357"/>
    </location>
</feature>
<dbReference type="PRINTS" id="PR00411">
    <property type="entry name" value="PNDRDTASEI"/>
</dbReference>
<sequence>MSKVLIIGGGAAGMMAAVSAAQNGNNVELFEKNEKLGKKLFITGKGRCNITNAAELEDFFPAVTSNPKFLYSAFYTFTNEQVISFFEELGVKTKVERGGRVFPVSDHSSDVIQALKKEMARLNVKINLNTEVKELVLNEDDTGRTVKGLVLSSGRKVCGDAVIVATGGVSYPSTGSTGDGYRFAGKCGHKVTELSPSLVPMEVKEWYAGELMGLSLRNIEIRITDGKKKLYQEFGEMLFTHYGVTGPVILSASSIVGKKLKDRELTLHIDLKPALTEEQLDKRVLRDFEENHNRQFKNAVDSLFPSKLRPVMIELSGIPDEKKVHEITKEERLRFVRLIKDFTMTLTGLRGYNEAIITKGGVSVKEIDPGTMESKLVHDLYFAGEVLDLDAVTGGYNLQIAWSTGYLAGINAAVREQSKIS</sequence>
<keyword evidence="2" id="KW-0285">Flavoprotein</keyword>
<evidence type="ECO:0000256" key="4">
    <source>
        <dbReference type="SAM" id="SignalP"/>
    </source>
</evidence>
<dbReference type="NCBIfam" id="TIGR00275">
    <property type="entry name" value="aminoacetone oxidase family FAD-binding enzyme"/>
    <property type="match status" value="1"/>
</dbReference>
<evidence type="ECO:0000313" key="7">
    <source>
        <dbReference type="EMBL" id="KAA8502631.1"/>
    </source>
</evidence>
<feature type="chain" id="PRO_5024416344" evidence="4">
    <location>
        <begin position="21"/>
        <end position="421"/>
    </location>
</feature>
<dbReference type="InterPro" id="IPR055178">
    <property type="entry name" value="RsdA/BaiN/AoA(So)-like_dom"/>
</dbReference>
<evidence type="ECO:0000259" key="6">
    <source>
        <dbReference type="Pfam" id="PF22780"/>
    </source>
</evidence>
<dbReference type="OrthoDB" id="9773233at2"/>
<protein>
    <submittedName>
        <fullName evidence="7">NAD(P)/FAD-dependent oxidoreductase</fullName>
    </submittedName>
</protein>
<dbReference type="PANTHER" id="PTHR42887">
    <property type="entry name" value="OS12G0638800 PROTEIN"/>
    <property type="match status" value="1"/>
</dbReference>
<dbReference type="RefSeq" id="WP_150310255.1">
    <property type="nucleotide sequence ID" value="NZ_VMSO01000002.1"/>
</dbReference>
<dbReference type="InterPro" id="IPR036188">
    <property type="entry name" value="FAD/NAD-bd_sf"/>
</dbReference>
<organism evidence="7 8">
    <name type="scientific">Mediterraneibacter catenae</name>
    <dbReference type="NCBI Taxonomy" id="2594882"/>
    <lineage>
        <taxon>Bacteria</taxon>
        <taxon>Bacillati</taxon>
        <taxon>Bacillota</taxon>
        <taxon>Clostridia</taxon>
        <taxon>Lachnospirales</taxon>
        <taxon>Lachnospiraceae</taxon>
        <taxon>Mediterraneibacter</taxon>
    </lineage>
</organism>
<dbReference type="Gene3D" id="2.40.30.10">
    <property type="entry name" value="Translation factors"/>
    <property type="match status" value="1"/>
</dbReference>
<comment type="cofactor">
    <cofactor evidence="1">
        <name>FAD</name>
        <dbReference type="ChEBI" id="CHEBI:57692"/>
    </cofactor>
</comment>